<feature type="compositionally biased region" description="Basic and acidic residues" evidence="1">
    <location>
        <begin position="508"/>
        <end position="523"/>
    </location>
</feature>
<dbReference type="eggNOG" id="KOG0017">
    <property type="taxonomic scope" value="Eukaryota"/>
</dbReference>
<name>A0A061ECQ0_THECC</name>
<dbReference type="PROSITE" id="PS50994">
    <property type="entry name" value="INTEGRASE"/>
    <property type="match status" value="1"/>
</dbReference>
<reference evidence="3 4" key="1">
    <citation type="journal article" date="2013" name="Genome Biol.">
        <title>The genome sequence of the most widely cultivated cacao type and its use to identify candidate genes regulating pod color.</title>
        <authorList>
            <person name="Motamayor J.C."/>
            <person name="Mockaitis K."/>
            <person name="Schmutz J."/>
            <person name="Haiminen N."/>
            <person name="Iii D.L."/>
            <person name="Cornejo O."/>
            <person name="Findley S.D."/>
            <person name="Zheng P."/>
            <person name="Utro F."/>
            <person name="Royaert S."/>
            <person name="Saski C."/>
            <person name="Jenkins J."/>
            <person name="Podicheti R."/>
            <person name="Zhao M."/>
            <person name="Scheffler B.E."/>
            <person name="Stack J.C."/>
            <person name="Feltus F.A."/>
            <person name="Mustiga G.M."/>
            <person name="Amores F."/>
            <person name="Phillips W."/>
            <person name="Marelli J.P."/>
            <person name="May G.D."/>
            <person name="Shapiro H."/>
            <person name="Ma J."/>
            <person name="Bustamante C.D."/>
            <person name="Schnell R.J."/>
            <person name="Main D."/>
            <person name="Gilbert D."/>
            <person name="Parida L."/>
            <person name="Kuhn D.N."/>
        </authorList>
    </citation>
    <scope>NUCLEOTIDE SEQUENCE [LARGE SCALE GENOMIC DNA]</scope>
    <source>
        <strain evidence="4">cv. Matina 1-6</strain>
    </source>
</reference>
<dbReference type="Pfam" id="PF07727">
    <property type="entry name" value="RVT_2"/>
    <property type="match status" value="2"/>
</dbReference>
<proteinExistence type="predicted"/>
<dbReference type="InterPro" id="IPR012337">
    <property type="entry name" value="RNaseH-like_sf"/>
</dbReference>
<dbReference type="Pfam" id="PF14244">
    <property type="entry name" value="Retrotran_gag_3"/>
    <property type="match status" value="1"/>
</dbReference>
<feature type="region of interest" description="Disordered" evidence="1">
    <location>
        <begin position="729"/>
        <end position="753"/>
    </location>
</feature>
<protein>
    <submittedName>
        <fullName evidence="3">Cysteine-rich RLK (RECEPTOR-like protein kinase) 8</fullName>
    </submittedName>
</protein>
<feature type="region of interest" description="Disordered" evidence="1">
    <location>
        <begin position="508"/>
        <end position="537"/>
    </location>
</feature>
<dbReference type="SUPFAM" id="SSF52317">
    <property type="entry name" value="Class I glutamine amidotransferase-like"/>
    <property type="match status" value="1"/>
</dbReference>
<dbReference type="GO" id="GO:0015074">
    <property type="term" value="P:DNA integration"/>
    <property type="evidence" value="ECO:0007669"/>
    <property type="project" value="InterPro"/>
</dbReference>
<dbReference type="Gramene" id="EOY00074">
    <property type="protein sequence ID" value="EOY00074"/>
    <property type="gene ID" value="TCM_009535"/>
</dbReference>
<dbReference type="SUPFAM" id="SSF56672">
    <property type="entry name" value="DNA/RNA polymerases"/>
    <property type="match status" value="1"/>
</dbReference>
<feature type="compositionally biased region" description="Basic and acidic residues" evidence="1">
    <location>
        <begin position="743"/>
        <end position="753"/>
    </location>
</feature>
<dbReference type="EMBL" id="CM001880">
    <property type="protein sequence ID" value="EOY00074.1"/>
    <property type="molecule type" value="Genomic_DNA"/>
</dbReference>
<dbReference type="InterPro" id="IPR044668">
    <property type="entry name" value="PuuD-like"/>
</dbReference>
<dbReference type="HOGENOM" id="CLU_249004_0_0_1"/>
<dbReference type="GO" id="GO:0003676">
    <property type="term" value="F:nucleic acid binding"/>
    <property type="evidence" value="ECO:0007669"/>
    <property type="project" value="InterPro"/>
</dbReference>
<keyword evidence="3" id="KW-0808">Transferase</keyword>
<dbReference type="Proteomes" id="UP000026915">
    <property type="component" value="Chromosome 2"/>
</dbReference>
<keyword evidence="3" id="KW-0418">Kinase</keyword>
<dbReference type="InterPro" id="IPR011697">
    <property type="entry name" value="Peptidase_C26"/>
</dbReference>
<evidence type="ECO:0000313" key="4">
    <source>
        <dbReference type="Proteomes" id="UP000026915"/>
    </source>
</evidence>
<feature type="domain" description="Integrase catalytic" evidence="2">
    <location>
        <begin position="539"/>
        <end position="703"/>
    </location>
</feature>
<dbReference type="CDD" id="cd09272">
    <property type="entry name" value="RNase_HI_RT_Ty1"/>
    <property type="match status" value="1"/>
</dbReference>
<dbReference type="InterPro" id="IPR036397">
    <property type="entry name" value="RNaseH_sf"/>
</dbReference>
<dbReference type="InterPro" id="IPR029472">
    <property type="entry name" value="Copia-like_N"/>
</dbReference>
<dbReference type="Gene3D" id="3.40.50.880">
    <property type="match status" value="2"/>
</dbReference>
<evidence type="ECO:0000256" key="1">
    <source>
        <dbReference type="SAM" id="MobiDB-lite"/>
    </source>
</evidence>
<dbReference type="InterPro" id="IPR043502">
    <property type="entry name" value="DNA/RNA_pol_sf"/>
</dbReference>
<dbReference type="GO" id="GO:0016301">
    <property type="term" value="F:kinase activity"/>
    <property type="evidence" value="ECO:0007669"/>
    <property type="project" value="UniProtKB-KW"/>
</dbReference>
<dbReference type="InterPro" id="IPR013103">
    <property type="entry name" value="RVT_2"/>
</dbReference>
<dbReference type="InterPro" id="IPR029062">
    <property type="entry name" value="Class_I_gatase-like"/>
</dbReference>
<keyword evidence="4" id="KW-1185">Reference proteome</keyword>
<dbReference type="OMA" id="ECTIDSN"/>
<gene>
    <name evidence="3" type="ORF">TCM_009535</name>
</gene>
<sequence length="1494" mass="169839">MSLPRVLIVSRPTVRKYKFVDFVGEYHLDLIVSYGAVPVIAPRVSGVHMLLQSFEPIHGLRLCEGEDIDPSLYDAQLSDFSTEELEEIRQLHAIYHDVEKELSKKNLGEQRVDHINYDNYDGHRHVVKVVKNTPLHQWFQDSLDETEMEIMVNSYHHQGTKKLAPRFVPLAFAPDGLVEGYYDPDAYNPEEENEANQVNVALVSFANASHNIAIDTKSPYFLHSSYHLGLTFVTHPLNENGENYFTWRRSFLNALRSKNKTGFVDGTIVKPNVNSQDYDSWVQCNAIVLSWLTNALAKEIQSSAVHADTAHEVWADLQERFTQGIAPRIYELRRAIALLQQEKSSISSYYGKLKTIWGELQASNPIPVCTCGCTCGAAKKMEDMREQEKVFDFLMGLDDTFSTVRSPILSVDPLPSLGKAYSIATQEEKQRQVAANRVPTIEGAAFLAGQVTGDQAMTSRHAVANNKRSQNRRLEQKTEPVRCTHCGKPRHTKEQCFEIIGYLENWNRRPSDRSRSRGGRRVDQSSSSSALAATIGDSNSSIPTSGIKAQQQQILQVLAALGLTFEEADWSGRATWVYLMKYKSETRDYLLHFYQWVRTQFNTQVKIVRSDNRMEFKHNDLLTYYNENGIERQTSCTNTPQQNGRVERKHRRLLEVTRALRFQAHRPIKFWGECVLTTACLINRMPLSVLKNKTPYEILFGRSPTYQHLRTFGCLCYGLITNKSSDKFAPRSKPVQGSSMIESHGDSGSHVETESCESYDTARSGELNDMGTLDEIGQRHSLSNKECTIDSNGSLGQQIEQPSTATGTTVTADTSVMTGKRARQIPRKLADYDFVLPPSLTSSSSTHTPTPKANSTVYPLSQFISYSRFSRDHNAFLAAILSTDEPTNFHQAIKYAHWQDAMAKEISALEENKTWVLSKLPPGKRAIDSKWVYKIKYNLDGSVERYKARLVAKGYTQIEGVDFHETFAPVAKLVTVRCLLAVASVQNWELHQLDVNNAFLHGDLNEEVYMKIPQGFTRKGEQRVYHSLFLFHRGPAFIAILIYVDDVIITGNDSDRIVKLKRYLDKKFRIKDLGKLKYFLGIEVARSPSGIVLSQHKYVLDILSECGLMGSKPLSFPIDQQHKLAYDTGPFCSNPELYRRLVGHLLYLTITRPDISYVVHLLSQFMHNPRQPHLNAVFRVLRYLKNAPGQGLLLPSNNSLSLRAYCDADWVGCPTTRRSTTGYIIFLGSSPISWQSKKQTVVSRSSAEAEYRAMATTSSKIIWLIRLLRDLQVPCSNPVPLFCDNQAAIHIAANPVFHERTKHIEIDCHFVRQHIQSQTLIPRPITSKFQLADIFTKALGRDRFHELLSKLERMRQPDSDDFDYPQCACAYQEFVKAVIAYEKKLSSSVSVPKTLQLNQEMEKKRKIIVQTVGKHPIEFTEENRLKQVGATVRNGSTYKEKLKMNEERKEVARAIMGKMSIEQRSDLETFYNNMSQICSEALDRKLQDLEDEES</sequence>
<dbReference type="PANTHER" id="PTHR43235">
    <property type="entry name" value="GLUTAMINE AMIDOTRANSFERASE PB2B2.05-RELATED"/>
    <property type="match status" value="1"/>
</dbReference>
<dbReference type="Gene3D" id="3.30.420.10">
    <property type="entry name" value="Ribonuclease H-like superfamily/Ribonuclease H"/>
    <property type="match status" value="1"/>
</dbReference>
<organism evidence="3 4">
    <name type="scientific">Theobroma cacao</name>
    <name type="common">Cacao</name>
    <name type="synonym">Cocoa</name>
    <dbReference type="NCBI Taxonomy" id="3641"/>
    <lineage>
        <taxon>Eukaryota</taxon>
        <taxon>Viridiplantae</taxon>
        <taxon>Streptophyta</taxon>
        <taxon>Embryophyta</taxon>
        <taxon>Tracheophyta</taxon>
        <taxon>Spermatophyta</taxon>
        <taxon>Magnoliopsida</taxon>
        <taxon>eudicotyledons</taxon>
        <taxon>Gunneridae</taxon>
        <taxon>Pentapetalae</taxon>
        <taxon>rosids</taxon>
        <taxon>malvids</taxon>
        <taxon>Malvales</taxon>
        <taxon>Malvaceae</taxon>
        <taxon>Byttnerioideae</taxon>
        <taxon>Theobroma</taxon>
    </lineage>
</organism>
<dbReference type="GO" id="GO:0016811">
    <property type="term" value="F:hydrolase activity, acting on carbon-nitrogen (but not peptide) bonds, in linear amides"/>
    <property type="evidence" value="ECO:0007669"/>
    <property type="project" value="InterPro"/>
</dbReference>
<dbReference type="InParanoid" id="A0A061ECQ0"/>
<evidence type="ECO:0000313" key="3">
    <source>
        <dbReference type="EMBL" id="EOY00074.1"/>
    </source>
</evidence>
<dbReference type="InterPro" id="IPR001584">
    <property type="entry name" value="Integrase_cat-core"/>
</dbReference>
<dbReference type="Pfam" id="PF07722">
    <property type="entry name" value="Peptidase_C26"/>
    <property type="match status" value="1"/>
</dbReference>
<dbReference type="STRING" id="3641.A0A061ECQ0"/>
<accession>A0A061ECQ0</accession>
<dbReference type="SUPFAM" id="SSF53098">
    <property type="entry name" value="Ribonuclease H-like"/>
    <property type="match status" value="1"/>
</dbReference>
<evidence type="ECO:0000259" key="2">
    <source>
        <dbReference type="PROSITE" id="PS50994"/>
    </source>
</evidence>
<dbReference type="PANTHER" id="PTHR43235:SF10">
    <property type="entry name" value="GLUTAMINE AMIDOTRANSFERASE PB2B2.05"/>
    <property type="match status" value="1"/>
</dbReference>